<gene>
    <name evidence="1" type="ORF">NCTC11091_02139</name>
</gene>
<evidence type="ECO:0000313" key="2">
    <source>
        <dbReference type="Proteomes" id="UP000255193"/>
    </source>
</evidence>
<dbReference type="Proteomes" id="UP000255193">
    <property type="component" value="Unassembled WGS sequence"/>
</dbReference>
<reference evidence="1 2" key="1">
    <citation type="submission" date="2018-06" db="EMBL/GenBank/DDBJ databases">
        <authorList>
            <consortium name="Pathogen Informatics"/>
            <person name="Doyle S."/>
        </authorList>
    </citation>
    <scope>NUCLEOTIDE SEQUENCE [LARGE SCALE GENOMIC DNA]</scope>
    <source>
        <strain evidence="1 2">NCTC11091</strain>
    </source>
</reference>
<dbReference type="AlphaFoldDB" id="A0A378QL84"/>
<sequence>MKTLNLNHLIQQQQHNQRLKTIANQLANQLILDFDINDGYQMAYFLNLGQSLDNYTAIRKWAGKWLKAHYSVFDSLDTLDDLQHDDTLYSELKERFLSHFPQTATA</sequence>
<dbReference type="EMBL" id="UGQA01000005">
    <property type="protein sequence ID" value="STZ01667.1"/>
    <property type="molecule type" value="Genomic_DNA"/>
</dbReference>
<protein>
    <submittedName>
        <fullName evidence="1">Uncharacterized protein</fullName>
    </submittedName>
</protein>
<dbReference type="RefSeq" id="WP_067059545.1">
    <property type="nucleotide sequence ID" value="NZ_MXAO01000033.1"/>
</dbReference>
<accession>A0A378QL84</accession>
<proteinExistence type="predicted"/>
<name>A0A378QL84_9GAMM</name>
<organism evidence="1 2">
    <name type="scientific">Faucicola atlantae</name>
    <dbReference type="NCBI Taxonomy" id="34059"/>
    <lineage>
        <taxon>Bacteria</taxon>
        <taxon>Pseudomonadati</taxon>
        <taxon>Pseudomonadota</taxon>
        <taxon>Gammaproteobacteria</taxon>
        <taxon>Moraxellales</taxon>
        <taxon>Moraxellaceae</taxon>
        <taxon>Faucicola</taxon>
    </lineage>
</organism>
<evidence type="ECO:0000313" key="1">
    <source>
        <dbReference type="EMBL" id="STZ01667.1"/>
    </source>
</evidence>